<evidence type="ECO:0000256" key="4">
    <source>
        <dbReference type="ARBA" id="ARBA00022777"/>
    </source>
</evidence>
<evidence type="ECO:0000256" key="2">
    <source>
        <dbReference type="ARBA" id="ARBA00022679"/>
    </source>
</evidence>
<dbReference type="EMBL" id="PGVE01000017">
    <property type="protein sequence ID" value="PLS08518.1"/>
    <property type="molecule type" value="Genomic_DNA"/>
</dbReference>
<dbReference type="OrthoDB" id="9813569at2"/>
<dbReference type="AlphaFoldDB" id="A0A2N5HSM8"/>
<dbReference type="GO" id="GO:0005524">
    <property type="term" value="F:ATP binding"/>
    <property type="evidence" value="ECO:0007669"/>
    <property type="project" value="UniProtKB-KW"/>
</dbReference>
<evidence type="ECO:0000313" key="8">
    <source>
        <dbReference type="Proteomes" id="UP000234950"/>
    </source>
</evidence>
<evidence type="ECO:0000313" key="7">
    <source>
        <dbReference type="EMBL" id="PLS08518.1"/>
    </source>
</evidence>
<dbReference type="Proteomes" id="UP000234950">
    <property type="component" value="Unassembled WGS sequence"/>
</dbReference>
<feature type="domain" description="Carbohydrate kinase PfkB" evidence="6">
    <location>
        <begin position="7"/>
        <end position="299"/>
    </location>
</feature>
<dbReference type="InterPro" id="IPR011611">
    <property type="entry name" value="PfkB_dom"/>
</dbReference>
<evidence type="ECO:0000259" key="6">
    <source>
        <dbReference type="Pfam" id="PF00294"/>
    </source>
</evidence>
<reference evidence="7 8" key="1">
    <citation type="submission" date="2017-11" db="EMBL/GenBank/DDBJ databases">
        <title>Comparitive Functional Genomics of Dry Heat Resistant strains isolated from the Viking Spacecraft.</title>
        <authorList>
            <person name="Seuylemezian A."/>
            <person name="Cooper K."/>
            <person name="Vaishampayan P."/>
        </authorList>
    </citation>
    <scope>NUCLEOTIDE SEQUENCE [LARGE SCALE GENOMIC DNA]</scope>
    <source>
        <strain evidence="7 8">V32-6</strain>
    </source>
</reference>
<comment type="caution">
    <text evidence="7">The sequence shown here is derived from an EMBL/GenBank/DDBJ whole genome shotgun (WGS) entry which is preliminary data.</text>
</comment>
<organism evidence="7 8">
    <name type="scientific">Neobacillus cucumis</name>
    <dbReference type="NCBI Taxonomy" id="1740721"/>
    <lineage>
        <taxon>Bacteria</taxon>
        <taxon>Bacillati</taxon>
        <taxon>Bacillota</taxon>
        <taxon>Bacilli</taxon>
        <taxon>Bacillales</taxon>
        <taxon>Bacillaceae</taxon>
        <taxon>Neobacillus</taxon>
    </lineage>
</organism>
<keyword evidence="3" id="KW-0547">Nucleotide-binding</keyword>
<accession>A0A2N5HSM8</accession>
<dbReference type="PANTHER" id="PTHR43085">
    <property type="entry name" value="HEXOKINASE FAMILY MEMBER"/>
    <property type="match status" value="1"/>
</dbReference>
<dbReference type="PROSITE" id="PS00584">
    <property type="entry name" value="PFKB_KINASES_2"/>
    <property type="match status" value="1"/>
</dbReference>
<protein>
    <submittedName>
        <fullName evidence="7">Carbohydrate kinase</fullName>
    </submittedName>
</protein>
<dbReference type="InterPro" id="IPR029056">
    <property type="entry name" value="Ribokinase-like"/>
</dbReference>
<keyword evidence="2" id="KW-0808">Transferase</keyword>
<dbReference type="InterPro" id="IPR002173">
    <property type="entry name" value="Carboh/pur_kinase_PfkB_CS"/>
</dbReference>
<gene>
    <name evidence="7" type="ORF">CVD27_03710</name>
</gene>
<evidence type="ECO:0000256" key="3">
    <source>
        <dbReference type="ARBA" id="ARBA00022741"/>
    </source>
</evidence>
<keyword evidence="4 7" id="KW-0418">Kinase</keyword>
<keyword evidence="8" id="KW-1185">Reference proteome</keyword>
<dbReference type="InterPro" id="IPR050306">
    <property type="entry name" value="PfkB_Carbo_kinase"/>
</dbReference>
<dbReference type="PANTHER" id="PTHR43085:SF1">
    <property type="entry name" value="PSEUDOURIDINE KINASE-RELATED"/>
    <property type="match status" value="1"/>
</dbReference>
<comment type="similarity">
    <text evidence="1">Belongs to the carbohydrate kinase PfkB family.</text>
</comment>
<evidence type="ECO:0000256" key="1">
    <source>
        <dbReference type="ARBA" id="ARBA00010688"/>
    </source>
</evidence>
<dbReference type="Gene3D" id="3.40.1190.20">
    <property type="match status" value="1"/>
</dbReference>
<evidence type="ECO:0000256" key="5">
    <source>
        <dbReference type="ARBA" id="ARBA00022840"/>
    </source>
</evidence>
<name>A0A2N5HSM8_9BACI</name>
<keyword evidence="5" id="KW-0067">ATP-binding</keyword>
<sequence>MLKKQGVISLGEAFVDYVAVDSKNTKFQRLLGGATVNVAAGTSRLGISTYYLCKLGDDEISQFVEQELMKEGVHTEFSVHTATKKVCGVYVHTNEDGERFFHSYINETPDEVLTAEELRKEIFEQTKIFYFGSGTLFLDQAKVTTETSLKYAKESGQIIAFDTNIRLKRWATEEKCRNTITYFLKEADIVKMAEDELYFLTKTDSFEEGLNKLSSLKIPYLFITMGGKGAYGVMSGEKVFVPAPKVNAVDTTGAGDAFMAALLYCFHEQGKPINPSQLTKYLHFANQVGAAATTKIGSLTADLNFDALKKPFQ</sequence>
<dbReference type="SUPFAM" id="SSF53613">
    <property type="entry name" value="Ribokinase-like"/>
    <property type="match status" value="1"/>
</dbReference>
<dbReference type="CDD" id="cd01167">
    <property type="entry name" value="bac_FRK"/>
    <property type="match status" value="1"/>
</dbReference>
<proteinExistence type="inferred from homology"/>
<dbReference type="Pfam" id="PF00294">
    <property type="entry name" value="PfkB"/>
    <property type="match status" value="1"/>
</dbReference>
<dbReference type="GO" id="GO:0016301">
    <property type="term" value="F:kinase activity"/>
    <property type="evidence" value="ECO:0007669"/>
    <property type="project" value="UniProtKB-KW"/>
</dbReference>